<name>A0A6A6AF61_9PLEO</name>
<gene>
    <name evidence="2" type="ORF">P153DRAFT_21837</name>
</gene>
<keyword evidence="1" id="KW-0812">Transmembrane</keyword>
<dbReference type="Proteomes" id="UP000799771">
    <property type="component" value="Unassembled WGS sequence"/>
</dbReference>
<proteinExistence type="predicted"/>
<dbReference type="AlphaFoldDB" id="A0A6A6AF61"/>
<accession>A0A6A6AF61</accession>
<keyword evidence="3" id="KW-1185">Reference proteome</keyword>
<dbReference type="EMBL" id="ML977506">
    <property type="protein sequence ID" value="KAF2129567.1"/>
    <property type="molecule type" value="Genomic_DNA"/>
</dbReference>
<dbReference type="GeneID" id="54403037"/>
<evidence type="ECO:0000313" key="3">
    <source>
        <dbReference type="Proteomes" id="UP000799771"/>
    </source>
</evidence>
<keyword evidence="1" id="KW-1133">Transmembrane helix</keyword>
<sequence length="89" mass="10216">MQARRLRDSIVLALIPHVIVYWRQVAIFAIYPIFPSWRSQAGFWETVMDRPGYTALGACVDGFWPACDRPWKYCFLIIRDPAALSGSPL</sequence>
<evidence type="ECO:0000313" key="2">
    <source>
        <dbReference type="EMBL" id="KAF2129567.1"/>
    </source>
</evidence>
<keyword evidence="1" id="KW-0472">Membrane</keyword>
<organism evidence="2 3">
    <name type="scientific">Dothidotthia symphoricarpi CBS 119687</name>
    <dbReference type="NCBI Taxonomy" id="1392245"/>
    <lineage>
        <taxon>Eukaryota</taxon>
        <taxon>Fungi</taxon>
        <taxon>Dikarya</taxon>
        <taxon>Ascomycota</taxon>
        <taxon>Pezizomycotina</taxon>
        <taxon>Dothideomycetes</taxon>
        <taxon>Pleosporomycetidae</taxon>
        <taxon>Pleosporales</taxon>
        <taxon>Dothidotthiaceae</taxon>
        <taxon>Dothidotthia</taxon>
    </lineage>
</organism>
<protein>
    <submittedName>
        <fullName evidence="2">Uncharacterized protein</fullName>
    </submittedName>
</protein>
<evidence type="ECO:0000256" key="1">
    <source>
        <dbReference type="SAM" id="Phobius"/>
    </source>
</evidence>
<dbReference type="RefSeq" id="XP_033523956.1">
    <property type="nucleotide sequence ID" value="XM_033662605.1"/>
</dbReference>
<feature type="transmembrane region" description="Helical" evidence="1">
    <location>
        <begin position="12"/>
        <end position="34"/>
    </location>
</feature>
<reference evidence="2" key="1">
    <citation type="journal article" date="2020" name="Stud. Mycol.">
        <title>101 Dothideomycetes genomes: a test case for predicting lifestyles and emergence of pathogens.</title>
        <authorList>
            <person name="Haridas S."/>
            <person name="Albert R."/>
            <person name="Binder M."/>
            <person name="Bloem J."/>
            <person name="Labutti K."/>
            <person name="Salamov A."/>
            <person name="Andreopoulos B."/>
            <person name="Baker S."/>
            <person name="Barry K."/>
            <person name="Bills G."/>
            <person name="Bluhm B."/>
            <person name="Cannon C."/>
            <person name="Castanera R."/>
            <person name="Culley D."/>
            <person name="Daum C."/>
            <person name="Ezra D."/>
            <person name="Gonzalez J."/>
            <person name="Henrissat B."/>
            <person name="Kuo A."/>
            <person name="Liang C."/>
            <person name="Lipzen A."/>
            <person name="Lutzoni F."/>
            <person name="Magnuson J."/>
            <person name="Mondo S."/>
            <person name="Nolan M."/>
            <person name="Ohm R."/>
            <person name="Pangilinan J."/>
            <person name="Park H.-J."/>
            <person name="Ramirez L."/>
            <person name="Alfaro M."/>
            <person name="Sun H."/>
            <person name="Tritt A."/>
            <person name="Yoshinaga Y."/>
            <person name="Zwiers L.-H."/>
            <person name="Turgeon B."/>
            <person name="Goodwin S."/>
            <person name="Spatafora J."/>
            <person name="Crous P."/>
            <person name="Grigoriev I."/>
        </authorList>
    </citation>
    <scope>NUCLEOTIDE SEQUENCE</scope>
    <source>
        <strain evidence="2">CBS 119687</strain>
    </source>
</reference>